<dbReference type="AlphaFoldDB" id="A0A2W5N9I9"/>
<keyword evidence="1" id="KW-1133">Transmembrane helix</keyword>
<dbReference type="Proteomes" id="UP000249185">
    <property type="component" value="Unassembled WGS sequence"/>
</dbReference>
<dbReference type="Pfam" id="PF02517">
    <property type="entry name" value="Rce1-like"/>
    <property type="match status" value="1"/>
</dbReference>
<feature type="transmembrane region" description="Helical" evidence="1">
    <location>
        <begin position="146"/>
        <end position="163"/>
    </location>
</feature>
<evidence type="ECO:0000256" key="1">
    <source>
        <dbReference type="SAM" id="Phobius"/>
    </source>
</evidence>
<organism evidence="3 4">
    <name type="scientific">Rhodovulum sulfidophilum</name>
    <name type="common">Rhodobacter sulfidophilus</name>
    <dbReference type="NCBI Taxonomy" id="35806"/>
    <lineage>
        <taxon>Bacteria</taxon>
        <taxon>Pseudomonadati</taxon>
        <taxon>Pseudomonadota</taxon>
        <taxon>Alphaproteobacteria</taxon>
        <taxon>Rhodobacterales</taxon>
        <taxon>Paracoccaceae</taxon>
        <taxon>Rhodovulum</taxon>
    </lineage>
</organism>
<feature type="domain" description="CAAX prenyl protease 2/Lysostaphin resistance protein A-like" evidence="2">
    <location>
        <begin position="148"/>
        <end position="242"/>
    </location>
</feature>
<feature type="transmembrane region" description="Helical" evidence="1">
    <location>
        <begin position="207"/>
        <end position="225"/>
    </location>
</feature>
<feature type="transmembrane region" description="Helical" evidence="1">
    <location>
        <begin position="263"/>
        <end position="285"/>
    </location>
</feature>
<evidence type="ECO:0000313" key="3">
    <source>
        <dbReference type="EMBL" id="PZQ50146.1"/>
    </source>
</evidence>
<dbReference type="GO" id="GO:0080120">
    <property type="term" value="P:CAAX-box protein maturation"/>
    <property type="evidence" value="ECO:0007669"/>
    <property type="project" value="UniProtKB-ARBA"/>
</dbReference>
<reference evidence="3 4" key="1">
    <citation type="submission" date="2017-08" db="EMBL/GenBank/DDBJ databases">
        <title>Infants hospitalized years apart are colonized by the same room-sourced microbial strains.</title>
        <authorList>
            <person name="Brooks B."/>
            <person name="Olm M.R."/>
            <person name="Firek B.A."/>
            <person name="Baker R."/>
            <person name="Thomas B.C."/>
            <person name="Morowitz M.J."/>
            <person name="Banfield J.F."/>
        </authorList>
    </citation>
    <scope>NUCLEOTIDE SEQUENCE [LARGE SCALE GENOMIC DNA]</scope>
    <source>
        <strain evidence="3">S2_005_002_R2_34</strain>
    </source>
</reference>
<proteinExistence type="predicted"/>
<protein>
    <recommendedName>
        <fullName evidence="2">CAAX prenyl protease 2/Lysostaphin resistance protein A-like domain-containing protein</fullName>
    </recommendedName>
</protein>
<dbReference type="InterPro" id="IPR003675">
    <property type="entry name" value="Rce1/LyrA-like_dom"/>
</dbReference>
<gene>
    <name evidence="3" type="ORF">DI556_08750</name>
</gene>
<sequence>MPFLSARDARFETFVDPARPRRELWRLLLAAPILLLGYAAGSFFAGLVIGFGKGFVAGYSGTPFELTPRDIALIHFYSFAGCALALFGLVRSLHRRAVGTIFGRGGRLDRRAFVGGLAAGLIVFTIFVACLLAFGRPVQRMSLPAWSVWLLFATPAIFVQSLTEEMVFRGYLQQQLAARFRSPFFWAVLPSVVFGLLHFRGSLENSLLAIPHAALLGLIAADITARTGNIGTAAGLHFGINFGAFLVFANFPDPAVFALWHSAPAAFPFGVSIFTVLVLAAYGVWRAASRRSGAADIDRTSAADGRDLAG</sequence>
<evidence type="ECO:0000259" key="2">
    <source>
        <dbReference type="Pfam" id="PF02517"/>
    </source>
</evidence>
<feature type="transmembrane region" description="Helical" evidence="1">
    <location>
        <begin position="112"/>
        <end position="134"/>
    </location>
</feature>
<dbReference type="GO" id="GO:0004175">
    <property type="term" value="F:endopeptidase activity"/>
    <property type="evidence" value="ECO:0007669"/>
    <property type="project" value="UniProtKB-ARBA"/>
</dbReference>
<dbReference type="PANTHER" id="PTHR39430:SF1">
    <property type="entry name" value="PROTEASE"/>
    <property type="match status" value="1"/>
</dbReference>
<evidence type="ECO:0000313" key="4">
    <source>
        <dbReference type="Proteomes" id="UP000249185"/>
    </source>
</evidence>
<keyword evidence="1" id="KW-0472">Membrane</keyword>
<accession>A0A2W5N9I9</accession>
<feature type="transmembrane region" description="Helical" evidence="1">
    <location>
        <begin position="71"/>
        <end position="91"/>
    </location>
</feature>
<keyword evidence="1" id="KW-0812">Transmembrane</keyword>
<dbReference type="PANTHER" id="PTHR39430">
    <property type="entry name" value="MEMBRANE-ASSOCIATED PROTEASE-RELATED"/>
    <property type="match status" value="1"/>
</dbReference>
<dbReference type="EMBL" id="QFPW01000005">
    <property type="protein sequence ID" value="PZQ50146.1"/>
    <property type="molecule type" value="Genomic_DNA"/>
</dbReference>
<name>A0A2W5N9I9_RHOSU</name>
<comment type="caution">
    <text evidence="3">The sequence shown here is derived from an EMBL/GenBank/DDBJ whole genome shotgun (WGS) entry which is preliminary data.</text>
</comment>
<feature type="transmembrane region" description="Helical" evidence="1">
    <location>
        <begin position="184"/>
        <end position="201"/>
    </location>
</feature>
<feature type="transmembrane region" description="Helical" evidence="1">
    <location>
        <begin position="27"/>
        <end position="51"/>
    </location>
</feature>
<feature type="transmembrane region" description="Helical" evidence="1">
    <location>
        <begin position="232"/>
        <end position="251"/>
    </location>
</feature>